<dbReference type="PROSITE" id="PS51257">
    <property type="entry name" value="PROKAR_LIPOPROTEIN"/>
    <property type="match status" value="1"/>
</dbReference>
<feature type="region of interest" description="Disordered" evidence="1">
    <location>
        <begin position="231"/>
        <end position="253"/>
    </location>
</feature>
<dbReference type="OrthoDB" id="2036155at2"/>
<dbReference type="Proteomes" id="UP000037392">
    <property type="component" value="Unassembled WGS sequence"/>
</dbReference>
<dbReference type="PATRIC" id="fig|742734.4.peg.3813"/>
<sequence length="427" mass="47507">MEHRITRWRTTLFSIALCSMLAGCGHEEGIQQPENTDTSAEQQQEININTQQEDRQQDPWQQDQPEGSPLNGGTAAGGTDSGDGRQIPDQTFELDLAPLGRVTFVSYGPDMDRDPQSDVVFQIQKDGRVTQTLEGMYGDNIRAEESFNRVEAVSFPDYNNDGYDDIITICSYTPASGAEMGTGYSEARIYSGNAQGSFTLQRGVTDAANSAVAEKTVRSILGFMGVGRGNAQTDAQPNAQADAQPDTQSDTRATSGWKQAYIDHLQQLDDNGWDGYSLIYIDDDTIPELVKVGCCEAMGCSIVSYGDDGINETSLNRLYFSYIERGGLLCNSEGNMDYYYDLVYRMEKGRLTQIASGYRGALDTPREFDANGNLVYVYEWEGVRMGEKEYEQALDQVYDGDKARRGYERDMLMTREEAIRSIETHAQ</sequence>
<dbReference type="EMBL" id="ADLK01000027">
    <property type="protein sequence ID" value="KMW17367.1"/>
    <property type="molecule type" value="Genomic_DNA"/>
</dbReference>
<dbReference type="AlphaFoldDB" id="A0A0J9BWL9"/>
<accession>A0A0J9BWL9</accession>
<organism evidence="2 3">
    <name type="scientific">[Clostridium] citroniae WAL-19142</name>
    <dbReference type="NCBI Taxonomy" id="742734"/>
    <lineage>
        <taxon>Bacteria</taxon>
        <taxon>Bacillati</taxon>
        <taxon>Bacillota</taxon>
        <taxon>Clostridia</taxon>
        <taxon>Lachnospirales</taxon>
        <taxon>Lachnospiraceae</taxon>
        <taxon>Enterocloster</taxon>
    </lineage>
</organism>
<evidence type="ECO:0000313" key="2">
    <source>
        <dbReference type="EMBL" id="KMW17367.1"/>
    </source>
</evidence>
<feature type="region of interest" description="Disordered" evidence="1">
    <location>
        <begin position="51"/>
        <end position="88"/>
    </location>
</feature>
<reference evidence="2 3" key="1">
    <citation type="submission" date="2011-04" db="EMBL/GenBank/DDBJ databases">
        <title>The Genome Sequence of Clostridium citroniae WAL-19142.</title>
        <authorList>
            <consortium name="The Broad Institute Genome Sequencing Platform"/>
            <person name="Earl A."/>
            <person name="Ward D."/>
            <person name="Feldgarden M."/>
            <person name="Gevers D."/>
            <person name="Warren Y.A."/>
            <person name="Tyrrell K.L."/>
            <person name="Citron D.M."/>
            <person name="Goldstein E.J."/>
            <person name="Daigneault M."/>
            <person name="Allen-Vercoe E."/>
            <person name="Young S.K."/>
            <person name="Zeng Q."/>
            <person name="Gargeya S."/>
            <person name="Fitzgerald M."/>
            <person name="Haas B."/>
            <person name="Abouelleil A."/>
            <person name="Alvarado L."/>
            <person name="Arachchi H.M."/>
            <person name="Berlin A."/>
            <person name="Brown A."/>
            <person name="Chapman S.B."/>
            <person name="Chen Z."/>
            <person name="Dunbar C."/>
            <person name="Freedman E."/>
            <person name="Gearin G."/>
            <person name="Gellesch M."/>
            <person name="Goldberg J."/>
            <person name="Griggs A."/>
            <person name="Gujja S."/>
            <person name="Heilman E.R."/>
            <person name="Heiman D."/>
            <person name="Howarth C."/>
            <person name="Larson L."/>
            <person name="Lui A."/>
            <person name="MacDonald P.J."/>
            <person name="Mehta T."/>
            <person name="Montmayeur A."/>
            <person name="Murphy C."/>
            <person name="Neiman D."/>
            <person name="Pearson M."/>
            <person name="Priest M."/>
            <person name="Roberts A."/>
            <person name="Saif S."/>
            <person name="Shea T."/>
            <person name="Shenoy N."/>
            <person name="Sisk P."/>
            <person name="Stolte C."/>
            <person name="Sykes S."/>
            <person name="White J."/>
            <person name="Yandava C."/>
            <person name="Wortman J."/>
            <person name="Nusbaum C."/>
            <person name="Birren B."/>
        </authorList>
    </citation>
    <scope>NUCLEOTIDE SEQUENCE [LARGE SCALE GENOMIC DNA]</scope>
    <source>
        <strain evidence="2 3">WAL-19142</strain>
    </source>
</reference>
<feature type="compositionally biased region" description="Low complexity" evidence="1">
    <location>
        <begin position="231"/>
        <end position="248"/>
    </location>
</feature>
<dbReference type="RefSeq" id="WP_048930381.1">
    <property type="nucleotide sequence ID" value="NZ_KQ235880.1"/>
</dbReference>
<proteinExistence type="predicted"/>
<evidence type="ECO:0000256" key="1">
    <source>
        <dbReference type="SAM" id="MobiDB-lite"/>
    </source>
</evidence>
<comment type="caution">
    <text evidence="2">The sequence shown here is derived from an EMBL/GenBank/DDBJ whole genome shotgun (WGS) entry which is preliminary data.</text>
</comment>
<protein>
    <submittedName>
        <fullName evidence="2">Uncharacterized protein</fullName>
    </submittedName>
</protein>
<dbReference type="GeneID" id="93166211"/>
<evidence type="ECO:0000313" key="3">
    <source>
        <dbReference type="Proteomes" id="UP000037392"/>
    </source>
</evidence>
<name>A0A0J9BWL9_9FIRM</name>
<gene>
    <name evidence="2" type="ORF">HMPREF9470_03556</name>
</gene>